<evidence type="ECO:0000256" key="4">
    <source>
        <dbReference type="ARBA" id="ARBA00022837"/>
    </source>
</evidence>
<dbReference type="InterPro" id="IPR000917">
    <property type="entry name" value="Sulfatase_N"/>
</dbReference>
<keyword evidence="2" id="KW-0479">Metal-binding</keyword>
<keyword evidence="7" id="KW-1185">Reference proteome</keyword>
<evidence type="ECO:0000313" key="7">
    <source>
        <dbReference type="Proteomes" id="UP001596023"/>
    </source>
</evidence>
<evidence type="ECO:0000313" key="6">
    <source>
        <dbReference type="EMBL" id="MFC4677026.1"/>
    </source>
</evidence>
<dbReference type="InterPro" id="IPR050738">
    <property type="entry name" value="Sulfatase"/>
</dbReference>
<protein>
    <submittedName>
        <fullName evidence="6">Arylsulfatase</fullName>
        <ecNumber evidence="6">3.1.6.-</ecNumber>
    </submittedName>
</protein>
<proteinExistence type="inferred from homology"/>
<gene>
    <name evidence="6" type="ORF">ACFO6W_25425</name>
</gene>
<accession>A0ABV9L626</accession>
<dbReference type="Gene3D" id="3.30.1120.10">
    <property type="match status" value="1"/>
</dbReference>
<dbReference type="RefSeq" id="WP_380001908.1">
    <property type="nucleotide sequence ID" value="NZ_JBHSGN010000169.1"/>
</dbReference>
<dbReference type="Pfam" id="PF00884">
    <property type="entry name" value="Sulfatase"/>
    <property type="match status" value="1"/>
</dbReference>
<evidence type="ECO:0000256" key="1">
    <source>
        <dbReference type="ARBA" id="ARBA00008779"/>
    </source>
</evidence>
<dbReference type="Proteomes" id="UP001596023">
    <property type="component" value="Unassembled WGS sequence"/>
</dbReference>
<comment type="similarity">
    <text evidence="1">Belongs to the sulfatase family.</text>
</comment>
<keyword evidence="4" id="KW-0106">Calcium</keyword>
<dbReference type="PROSITE" id="PS00149">
    <property type="entry name" value="SULFATASE_2"/>
    <property type="match status" value="1"/>
</dbReference>
<evidence type="ECO:0000259" key="5">
    <source>
        <dbReference type="Pfam" id="PF00884"/>
    </source>
</evidence>
<dbReference type="GO" id="GO:0016787">
    <property type="term" value="F:hydrolase activity"/>
    <property type="evidence" value="ECO:0007669"/>
    <property type="project" value="UniProtKB-KW"/>
</dbReference>
<comment type="caution">
    <text evidence="6">The sequence shown here is derived from an EMBL/GenBank/DDBJ whole genome shotgun (WGS) entry which is preliminary data.</text>
</comment>
<organism evidence="6 7">
    <name type="scientific">Dysgonomonas termitidis</name>
    <dbReference type="NCBI Taxonomy" id="1516126"/>
    <lineage>
        <taxon>Bacteria</taxon>
        <taxon>Pseudomonadati</taxon>
        <taxon>Bacteroidota</taxon>
        <taxon>Bacteroidia</taxon>
        <taxon>Bacteroidales</taxon>
        <taxon>Dysgonomonadaceae</taxon>
        <taxon>Dysgonomonas</taxon>
    </lineage>
</organism>
<keyword evidence="3 6" id="KW-0378">Hydrolase</keyword>
<evidence type="ECO:0000256" key="2">
    <source>
        <dbReference type="ARBA" id="ARBA00022723"/>
    </source>
</evidence>
<dbReference type="SUPFAM" id="SSF53649">
    <property type="entry name" value="Alkaline phosphatase-like"/>
    <property type="match status" value="1"/>
</dbReference>
<reference evidence="7" key="1">
    <citation type="journal article" date="2019" name="Int. J. Syst. Evol. Microbiol.">
        <title>The Global Catalogue of Microorganisms (GCM) 10K type strain sequencing project: providing services to taxonomists for standard genome sequencing and annotation.</title>
        <authorList>
            <consortium name="The Broad Institute Genomics Platform"/>
            <consortium name="The Broad Institute Genome Sequencing Center for Infectious Disease"/>
            <person name="Wu L."/>
            <person name="Ma J."/>
        </authorList>
    </citation>
    <scope>NUCLEOTIDE SEQUENCE [LARGE SCALE GENOMIC DNA]</scope>
    <source>
        <strain evidence="7">CCUG 66188</strain>
    </source>
</reference>
<dbReference type="InterPro" id="IPR017850">
    <property type="entry name" value="Alkaline_phosphatase_core_sf"/>
</dbReference>
<dbReference type="CDD" id="cd16025">
    <property type="entry name" value="PAS_like"/>
    <property type="match status" value="1"/>
</dbReference>
<dbReference type="EMBL" id="JBHSGN010000169">
    <property type="protein sequence ID" value="MFC4677026.1"/>
    <property type="molecule type" value="Genomic_DNA"/>
</dbReference>
<dbReference type="PANTHER" id="PTHR42693">
    <property type="entry name" value="ARYLSULFATASE FAMILY MEMBER"/>
    <property type="match status" value="1"/>
</dbReference>
<dbReference type="Gene3D" id="3.40.720.10">
    <property type="entry name" value="Alkaline Phosphatase, subunit A"/>
    <property type="match status" value="1"/>
</dbReference>
<feature type="domain" description="Sulfatase N-terminal" evidence="5">
    <location>
        <begin position="24"/>
        <end position="445"/>
    </location>
</feature>
<name>A0ABV9L626_9BACT</name>
<dbReference type="EC" id="3.1.6.-" evidence="6"/>
<sequence length="548" mass="62004">MLGTGLVPLLPCFSQEKKQKDERPNIIVVMVDDMGWSDLGCFGGEMNTPNIDGLADNGVRFTNMYNAGRSCPSRASLLTGLYPHQAGIGRMTFNQNLPGYIGSLSDNAVTIAQVLKSAGYNTGMVGKWHVSETPLKEDQREWLAHQRDYSDYIAPSQYPTAKGFDYYYGVLYGVVNFFDPFSLVYGDKPVKEVPSNYYITDALSDSAVAYVNRNAKLDKPFFLYLAHTAPHWPLHALPEDIDKYKDRYKGGWESIREERYDRIKKMDLLASEDEFLSKQNPDREWMQNKDSVWDARAMAVHAAMIDRVDQGIGRLIKTLKDNGALDNTLILFMSDNGCSPEVCQNYSPGDNDRPDMMRNGEPIIYPKQKEVLPGPQNTFASLGASWANVANTPFRFWKAKTYEGGICTPFIAHYPKGINMKKGSVYRGSGHLMDIMATAVELAGARYPERYGNNNIIPIEGKSLVPAFKKGKREGHNYLFFEHFRERAVVSGDWKIVAPNKKPWELYNLKTDRTEMHNLADQYPDIVTRLNQAYDEWAVRALVEPSPK</sequence>
<evidence type="ECO:0000256" key="3">
    <source>
        <dbReference type="ARBA" id="ARBA00022801"/>
    </source>
</evidence>
<dbReference type="PANTHER" id="PTHR42693:SF53">
    <property type="entry name" value="ENDO-4-O-SULFATASE"/>
    <property type="match status" value="1"/>
</dbReference>
<dbReference type="InterPro" id="IPR024607">
    <property type="entry name" value="Sulfatase_CS"/>
</dbReference>